<feature type="compositionally biased region" description="Low complexity" evidence="1">
    <location>
        <begin position="50"/>
        <end position="60"/>
    </location>
</feature>
<dbReference type="Gene3D" id="1.10.8.10">
    <property type="entry name" value="DNA helicase RuvA subunit, C-terminal domain"/>
    <property type="match status" value="1"/>
</dbReference>
<evidence type="ECO:0000313" key="3">
    <source>
        <dbReference type="EMBL" id="RIB01950.1"/>
    </source>
</evidence>
<dbReference type="InterPro" id="IPR001012">
    <property type="entry name" value="UBX_dom"/>
</dbReference>
<dbReference type="SUPFAM" id="SSF52058">
    <property type="entry name" value="L domain-like"/>
    <property type="match status" value="1"/>
</dbReference>
<dbReference type="InterPro" id="IPR001611">
    <property type="entry name" value="Leu-rich_rpt"/>
</dbReference>
<dbReference type="Pfam" id="PF13516">
    <property type="entry name" value="LRR_6"/>
    <property type="match status" value="1"/>
</dbReference>
<dbReference type="GO" id="GO:0031146">
    <property type="term" value="P:SCF-dependent proteasomal ubiquitin-dependent protein catabolic process"/>
    <property type="evidence" value="ECO:0007669"/>
    <property type="project" value="TreeGrafter"/>
</dbReference>
<dbReference type="OrthoDB" id="2406264at2759"/>
<dbReference type="PROSITE" id="PS50033">
    <property type="entry name" value="UBX"/>
    <property type="match status" value="1"/>
</dbReference>
<dbReference type="Pfam" id="PF00789">
    <property type="entry name" value="UBX"/>
    <property type="match status" value="1"/>
</dbReference>
<dbReference type="EMBL" id="QKWP01002871">
    <property type="protein sequence ID" value="RIB01950.1"/>
    <property type="molecule type" value="Genomic_DNA"/>
</dbReference>
<evidence type="ECO:0000259" key="2">
    <source>
        <dbReference type="PROSITE" id="PS50033"/>
    </source>
</evidence>
<sequence>MSTNQQDEDTILAQLLTFGFDDWICQRAITHTKTVEEATEWILDTLDANSGNKTTSSNNTLVLRQPESSERASAPMMVDTEQLSSAASSSTSKPMVTSRYSDDDSEYTKEAKAKAAKAAEEMKRSKLLEKEARKKTLLAIKEDRENLKLRKISHKADSSNSASSSTLSTLSTPPQKTEQSDSTLIQIRLSTGKAIRQKFLNTAFVSDLFNWVINYNEPSKKFQLVSPFPRKVFGDDEMGSTLADVGLVPNASMNVVKLEAPSIVTVQTPMNRVTNSIIQNDLNRVSNPITQNYLNNDDSSDDDDDDDDGDNNIGQLLPNVPNPRVDQHRPPLNLPQQLPPPIPVQQGPPPNLPHQLPPPIPTQPGNPANVFPPIPAQPGIPINAPPLAHGQFPPNMGPPLLHHGMLARPFPFSGTGFRLTDNQPILQQQDSDDDFDDEEKRQRIAEAVQARVHADNSVNASQHVKHGIKREVKTLKSRCAYCVAVLLTTASSMRTLQSLSNVSADVGELLVNELIKLEKLDALTFKRFTNCNLQNIILDNYFKASDSLLEIISDTQSSSVTKVSLRNCELITDNGFDCLQDLQYLEYLDVMSCRIRDRTLPYFKGFNELRTLNLSKTKVTMNGLRTLFAECAFTSTLEDLNLSYCSGVGGKTVFADLQPLQNLRRLNLDSVQLTPPLVPVKPSSFRNLEVLDLSRTRLCDQDVMKIICQFKNMIELILIETVGIGQFGLKWMAKEFKSLNLINFPNREEELDDILQDFSELPLIKMDLTGFINVTDSGIMHLAGAKSLTFLSLSGTKLTDVGMSALKDLENLVELYLDRTSITDAGIVYLDGLRDLTHLSLNKTRIKNASLSTISKSTFANRKLKYLDVGYTRVTDKGVKELRGLPHLSFLNLDFTHVSLSCRNILADIPSLQPVRLNGITKEVCEDEYFDI</sequence>
<feature type="region of interest" description="Disordered" evidence="1">
    <location>
        <begin position="50"/>
        <end position="108"/>
    </location>
</feature>
<protein>
    <recommendedName>
        <fullName evidence="2">UBX domain-containing protein</fullName>
    </recommendedName>
</protein>
<dbReference type="Pfam" id="PF13855">
    <property type="entry name" value="LRR_8"/>
    <property type="match status" value="1"/>
</dbReference>
<dbReference type="STRING" id="44941.A0A397TVA6"/>
<dbReference type="InterPro" id="IPR009060">
    <property type="entry name" value="UBA-like_sf"/>
</dbReference>
<dbReference type="Gene3D" id="3.10.20.90">
    <property type="entry name" value="Phosphatidylinositol 3-kinase Catalytic Subunit, Chain A, domain 1"/>
    <property type="match status" value="1"/>
</dbReference>
<gene>
    <name evidence="3" type="ORF">C2G38_2229202</name>
</gene>
<evidence type="ECO:0000256" key="1">
    <source>
        <dbReference type="SAM" id="MobiDB-lite"/>
    </source>
</evidence>
<reference evidence="3 4" key="1">
    <citation type="submission" date="2018-06" db="EMBL/GenBank/DDBJ databases">
        <title>Comparative genomics reveals the genomic features of Rhizophagus irregularis, R. cerebriforme, R. diaphanum and Gigaspora rosea, and their symbiotic lifestyle signature.</title>
        <authorList>
            <person name="Morin E."/>
            <person name="San Clemente H."/>
            <person name="Chen E.C.H."/>
            <person name="De La Providencia I."/>
            <person name="Hainaut M."/>
            <person name="Kuo A."/>
            <person name="Kohler A."/>
            <person name="Murat C."/>
            <person name="Tang N."/>
            <person name="Roy S."/>
            <person name="Loubradou J."/>
            <person name="Henrissat B."/>
            <person name="Grigoriev I.V."/>
            <person name="Corradi N."/>
            <person name="Roux C."/>
            <person name="Martin F.M."/>
        </authorList>
    </citation>
    <scope>NUCLEOTIDE SEQUENCE [LARGE SCALE GENOMIC DNA]</scope>
    <source>
        <strain evidence="3 4">DAOM 194757</strain>
    </source>
</reference>
<feature type="region of interest" description="Disordered" evidence="1">
    <location>
        <begin position="151"/>
        <end position="182"/>
    </location>
</feature>
<feature type="compositionally biased region" description="Low complexity" evidence="1">
    <location>
        <begin position="158"/>
        <end position="172"/>
    </location>
</feature>
<dbReference type="CDD" id="cd01767">
    <property type="entry name" value="UBX"/>
    <property type="match status" value="1"/>
</dbReference>
<feature type="compositionally biased region" description="Polar residues" evidence="1">
    <location>
        <begin position="173"/>
        <end position="182"/>
    </location>
</feature>
<dbReference type="AlphaFoldDB" id="A0A397TVA6"/>
<dbReference type="GO" id="GO:0019005">
    <property type="term" value="C:SCF ubiquitin ligase complex"/>
    <property type="evidence" value="ECO:0007669"/>
    <property type="project" value="TreeGrafter"/>
</dbReference>
<dbReference type="PANTHER" id="PTHR13318:SF190">
    <property type="entry name" value="PARTNER OF PAIRED, ISOFORM B"/>
    <property type="match status" value="1"/>
</dbReference>
<dbReference type="Gene3D" id="3.80.10.10">
    <property type="entry name" value="Ribonuclease Inhibitor"/>
    <property type="match status" value="3"/>
</dbReference>
<dbReference type="Proteomes" id="UP000266673">
    <property type="component" value="Unassembled WGS sequence"/>
</dbReference>
<feature type="region of interest" description="Disordered" evidence="1">
    <location>
        <begin position="288"/>
        <end position="365"/>
    </location>
</feature>
<dbReference type="SUPFAM" id="SSF46934">
    <property type="entry name" value="UBA-like"/>
    <property type="match status" value="1"/>
</dbReference>
<accession>A0A397TVA6</accession>
<feature type="compositionally biased region" description="Acidic residues" evidence="1">
    <location>
        <begin position="298"/>
        <end position="310"/>
    </location>
</feature>
<name>A0A397TVA6_9GLOM</name>
<dbReference type="SMART" id="SM00166">
    <property type="entry name" value="UBX"/>
    <property type="match status" value="1"/>
</dbReference>
<dbReference type="InterPro" id="IPR029071">
    <property type="entry name" value="Ubiquitin-like_domsf"/>
</dbReference>
<proteinExistence type="predicted"/>
<dbReference type="SUPFAM" id="SSF54236">
    <property type="entry name" value="Ubiquitin-like"/>
    <property type="match status" value="1"/>
</dbReference>
<dbReference type="InterPro" id="IPR032675">
    <property type="entry name" value="LRR_dom_sf"/>
</dbReference>
<feature type="domain" description="UBX" evidence="2">
    <location>
        <begin position="178"/>
        <end position="255"/>
    </location>
</feature>
<comment type="caution">
    <text evidence="3">The sequence shown here is derived from an EMBL/GenBank/DDBJ whole genome shotgun (WGS) entry which is preliminary data.</text>
</comment>
<dbReference type="PANTHER" id="PTHR13318">
    <property type="entry name" value="PARTNER OF PAIRED, ISOFORM B-RELATED"/>
    <property type="match status" value="1"/>
</dbReference>
<dbReference type="SMART" id="SM00368">
    <property type="entry name" value="LRR_RI"/>
    <property type="match status" value="4"/>
</dbReference>
<feature type="compositionally biased region" description="Pro residues" evidence="1">
    <location>
        <begin position="337"/>
        <end position="365"/>
    </location>
</feature>
<evidence type="ECO:0000313" key="4">
    <source>
        <dbReference type="Proteomes" id="UP000266673"/>
    </source>
</evidence>
<keyword evidence="4" id="KW-1185">Reference proteome</keyword>
<organism evidence="3 4">
    <name type="scientific">Gigaspora rosea</name>
    <dbReference type="NCBI Taxonomy" id="44941"/>
    <lineage>
        <taxon>Eukaryota</taxon>
        <taxon>Fungi</taxon>
        <taxon>Fungi incertae sedis</taxon>
        <taxon>Mucoromycota</taxon>
        <taxon>Glomeromycotina</taxon>
        <taxon>Glomeromycetes</taxon>
        <taxon>Diversisporales</taxon>
        <taxon>Gigasporaceae</taxon>
        <taxon>Gigaspora</taxon>
    </lineage>
</organism>